<proteinExistence type="inferred from homology"/>
<dbReference type="PATRIC" id="fig|42253.5.peg.3303"/>
<dbReference type="GO" id="GO:0003729">
    <property type="term" value="F:mRNA binding"/>
    <property type="evidence" value="ECO:0007669"/>
    <property type="project" value="InterPro"/>
</dbReference>
<dbReference type="KEGG" id="nmv:NITMOv2_3350"/>
<comment type="similarity">
    <text evidence="1">Belongs to the HicA mRNA interferase family.</text>
</comment>
<dbReference type="InterPro" id="IPR012933">
    <property type="entry name" value="HicA_mRNA_interferase"/>
</dbReference>
<keyword evidence="2" id="KW-1277">Toxin-antitoxin system</keyword>
<evidence type="ECO:0000313" key="8">
    <source>
        <dbReference type="EMBL" id="ALA59742.1"/>
    </source>
</evidence>
<keyword evidence="5" id="KW-0378">Hydrolase</keyword>
<dbReference type="Gene3D" id="3.30.920.30">
    <property type="entry name" value="Hypothetical protein"/>
    <property type="match status" value="1"/>
</dbReference>
<dbReference type="GO" id="GO:0016787">
    <property type="term" value="F:hydrolase activity"/>
    <property type="evidence" value="ECO:0007669"/>
    <property type="project" value="UniProtKB-KW"/>
</dbReference>
<evidence type="ECO:0000256" key="7">
    <source>
        <dbReference type="ARBA" id="ARBA00023016"/>
    </source>
</evidence>
<dbReference type="EMBL" id="CP011801">
    <property type="protein sequence ID" value="ALA59742.1"/>
    <property type="molecule type" value="Genomic_DNA"/>
</dbReference>
<keyword evidence="9" id="KW-1185">Reference proteome</keyword>
<keyword evidence="4" id="KW-0255">Endonuclease</keyword>
<keyword evidence="6" id="KW-0694">RNA-binding</keyword>
<organism evidence="8 9">
    <name type="scientific">Nitrospira moscoviensis</name>
    <dbReference type="NCBI Taxonomy" id="42253"/>
    <lineage>
        <taxon>Bacteria</taxon>
        <taxon>Pseudomonadati</taxon>
        <taxon>Nitrospirota</taxon>
        <taxon>Nitrospiria</taxon>
        <taxon>Nitrospirales</taxon>
        <taxon>Nitrospiraceae</taxon>
        <taxon>Nitrospira</taxon>
    </lineage>
</organism>
<evidence type="ECO:0000256" key="5">
    <source>
        <dbReference type="ARBA" id="ARBA00022801"/>
    </source>
</evidence>
<accession>A0A0K2GGJ1</accession>
<dbReference type="AlphaFoldDB" id="A0A0K2GGJ1"/>
<dbReference type="GO" id="GO:0004519">
    <property type="term" value="F:endonuclease activity"/>
    <property type="evidence" value="ECO:0007669"/>
    <property type="project" value="UniProtKB-KW"/>
</dbReference>
<dbReference type="STRING" id="42253.NITMOv2_3350"/>
<dbReference type="SUPFAM" id="SSF54786">
    <property type="entry name" value="YcfA/nrd intein domain"/>
    <property type="match status" value="1"/>
</dbReference>
<evidence type="ECO:0000256" key="4">
    <source>
        <dbReference type="ARBA" id="ARBA00022759"/>
    </source>
</evidence>
<dbReference type="InterPro" id="IPR038570">
    <property type="entry name" value="HicA_sf"/>
</dbReference>
<reference evidence="8 9" key="1">
    <citation type="journal article" date="2015" name="Proc. Natl. Acad. Sci. U.S.A.">
        <title>Expanded metabolic versatility of ubiquitous nitrite-oxidizing bacteria from the genus Nitrospira.</title>
        <authorList>
            <person name="Koch H."/>
            <person name="Lucker S."/>
            <person name="Albertsen M."/>
            <person name="Kitzinger K."/>
            <person name="Herbold C."/>
            <person name="Spieck E."/>
            <person name="Nielsen P.H."/>
            <person name="Wagner M."/>
            <person name="Daims H."/>
        </authorList>
    </citation>
    <scope>NUCLEOTIDE SEQUENCE [LARGE SCALE GENOMIC DNA]</scope>
    <source>
        <strain evidence="8 9">NSP M-1</strain>
    </source>
</reference>
<evidence type="ECO:0000256" key="6">
    <source>
        <dbReference type="ARBA" id="ARBA00022884"/>
    </source>
</evidence>
<evidence type="ECO:0000256" key="2">
    <source>
        <dbReference type="ARBA" id="ARBA00022649"/>
    </source>
</evidence>
<dbReference type="Pfam" id="PF07927">
    <property type="entry name" value="HicA_toxin"/>
    <property type="match status" value="1"/>
</dbReference>
<evidence type="ECO:0000256" key="3">
    <source>
        <dbReference type="ARBA" id="ARBA00022722"/>
    </source>
</evidence>
<protein>
    <recommendedName>
        <fullName evidence="10">YcfA family protein</fullName>
    </recommendedName>
</protein>
<sequence>MRLPRDLSGSDLAQALQKLGYSITRQTGSHLRLTTQEHGQHHLTIPQHNPLRIGTLSAILGDVAAHFKTSREEVVQRLFE</sequence>
<evidence type="ECO:0008006" key="10">
    <source>
        <dbReference type="Google" id="ProtNLM"/>
    </source>
</evidence>
<gene>
    <name evidence="8" type="ORF">NITMOv2_3350</name>
</gene>
<dbReference type="RefSeq" id="WP_053380703.1">
    <property type="nucleotide sequence ID" value="NZ_CP011801.1"/>
</dbReference>
<dbReference type="Proteomes" id="UP000069205">
    <property type="component" value="Chromosome"/>
</dbReference>
<evidence type="ECO:0000313" key="9">
    <source>
        <dbReference type="Proteomes" id="UP000069205"/>
    </source>
</evidence>
<evidence type="ECO:0000256" key="1">
    <source>
        <dbReference type="ARBA" id="ARBA00006620"/>
    </source>
</evidence>
<keyword evidence="3" id="KW-0540">Nuclease</keyword>
<keyword evidence="7" id="KW-0346">Stress response</keyword>
<name>A0A0K2GGJ1_NITMO</name>
<dbReference type="OrthoDB" id="121656at2"/>